<evidence type="ECO:0008006" key="11">
    <source>
        <dbReference type="Google" id="ProtNLM"/>
    </source>
</evidence>
<feature type="repeat" description="Solcar" evidence="7">
    <location>
        <begin position="99"/>
        <end position="185"/>
    </location>
</feature>
<dbReference type="PROSITE" id="PS50920">
    <property type="entry name" value="SOLCAR"/>
    <property type="match status" value="2"/>
</dbReference>
<dbReference type="PRINTS" id="PR00926">
    <property type="entry name" value="MITOCARRIER"/>
</dbReference>
<dbReference type="OrthoDB" id="270584at2759"/>
<evidence type="ECO:0000313" key="9">
    <source>
        <dbReference type="EMBL" id="VDO97855.1"/>
    </source>
</evidence>
<accession>A0A3P8DQC1</accession>
<evidence type="ECO:0000313" key="10">
    <source>
        <dbReference type="Proteomes" id="UP000270296"/>
    </source>
</evidence>
<keyword evidence="3 8" id="KW-0813">Transport</keyword>
<comment type="similarity">
    <text evidence="2 8">Belongs to the mitochondrial carrier (TC 2.A.29) family.</text>
</comment>
<dbReference type="InterPro" id="IPR018108">
    <property type="entry name" value="MCP_transmembrane"/>
</dbReference>
<evidence type="ECO:0000256" key="2">
    <source>
        <dbReference type="ARBA" id="ARBA00006375"/>
    </source>
</evidence>
<keyword evidence="5" id="KW-0677">Repeat</keyword>
<reference evidence="9 10" key="1">
    <citation type="submission" date="2018-11" db="EMBL/GenBank/DDBJ databases">
        <authorList>
            <consortium name="Pathogen Informatics"/>
        </authorList>
    </citation>
    <scope>NUCLEOTIDE SEQUENCE [LARGE SCALE GENOMIC DNA]</scope>
</reference>
<dbReference type="InterPro" id="IPR023395">
    <property type="entry name" value="MCP_dom_sf"/>
</dbReference>
<proteinExistence type="inferred from homology"/>
<evidence type="ECO:0000256" key="4">
    <source>
        <dbReference type="ARBA" id="ARBA00022692"/>
    </source>
</evidence>
<keyword evidence="6 7" id="KW-0472">Membrane</keyword>
<name>A0A3P8DQC1_9BILA</name>
<gene>
    <name evidence="9" type="ORF">SBAD_LOCUS2507</name>
</gene>
<evidence type="ECO:0000256" key="3">
    <source>
        <dbReference type="ARBA" id="ARBA00022448"/>
    </source>
</evidence>
<dbReference type="PANTHER" id="PTHR24089">
    <property type="entry name" value="SOLUTE CARRIER FAMILY 25"/>
    <property type="match status" value="1"/>
</dbReference>
<sequence length="198" mass="21839">MFRVPTPVKRFCAGSLAGVTATCCTYPLDLAKARLSTTAASQYPSLWSVFVNVYRAGGLFGLYRGIFPTVLGSVPYAGTSFFTYETLKLLNRDRTGRTENVFEKLGFGAIAGLCGQSASYPLDILRRRMQTGVIVRGTSMLQVYRTILKTEGVVHGLYKGLSMNWIKGPVAVGVSFTVYETLVRMFRQVPYISKRISS</sequence>
<evidence type="ECO:0000256" key="8">
    <source>
        <dbReference type="RuleBase" id="RU000488"/>
    </source>
</evidence>
<dbReference type="SUPFAM" id="SSF103506">
    <property type="entry name" value="Mitochondrial carrier"/>
    <property type="match status" value="1"/>
</dbReference>
<feature type="repeat" description="Solcar" evidence="7">
    <location>
        <begin position="5"/>
        <end position="90"/>
    </location>
</feature>
<evidence type="ECO:0000256" key="6">
    <source>
        <dbReference type="ARBA" id="ARBA00023136"/>
    </source>
</evidence>
<dbReference type="GO" id="GO:0055085">
    <property type="term" value="P:transmembrane transport"/>
    <property type="evidence" value="ECO:0007669"/>
    <property type="project" value="InterPro"/>
</dbReference>
<dbReference type="Pfam" id="PF00153">
    <property type="entry name" value="Mito_carr"/>
    <property type="match status" value="2"/>
</dbReference>
<organism evidence="9 10">
    <name type="scientific">Soboliphyme baturini</name>
    <dbReference type="NCBI Taxonomy" id="241478"/>
    <lineage>
        <taxon>Eukaryota</taxon>
        <taxon>Metazoa</taxon>
        <taxon>Ecdysozoa</taxon>
        <taxon>Nematoda</taxon>
        <taxon>Enoplea</taxon>
        <taxon>Dorylaimia</taxon>
        <taxon>Dioctophymatida</taxon>
        <taxon>Dioctophymatoidea</taxon>
        <taxon>Soboliphymatidae</taxon>
        <taxon>Soboliphyme</taxon>
    </lineage>
</organism>
<comment type="subcellular location">
    <subcellularLocation>
        <location evidence="1">Membrane</location>
        <topology evidence="1">Multi-pass membrane protein</topology>
    </subcellularLocation>
</comment>
<dbReference type="AlphaFoldDB" id="A0A3P8DQC1"/>
<keyword evidence="10" id="KW-1185">Reference proteome</keyword>
<evidence type="ECO:0000256" key="5">
    <source>
        <dbReference type="ARBA" id="ARBA00022737"/>
    </source>
</evidence>
<dbReference type="Proteomes" id="UP000270296">
    <property type="component" value="Unassembled WGS sequence"/>
</dbReference>
<dbReference type="EMBL" id="UZAM01007257">
    <property type="protein sequence ID" value="VDO97855.1"/>
    <property type="molecule type" value="Genomic_DNA"/>
</dbReference>
<keyword evidence="4 7" id="KW-0812">Transmembrane</keyword>
<protein>
    <recommendedName>
        <fullName evidence="11">Mitochondrial carrier protein</fullName>
    </recommendedName>
</protein>
<evidence type="ECO:0000256" key="7">
    <source>
        <dbReference type="PROSITE-ProRule" id="PRU00282"/>
    </source>
</evidence>
<evidence type="ECO:0000256" key="1">
    <source>
        <dbReference type="ARBA" id="ARBA00004141"/>
    </source>
</evidence>
<dbReference type="InterPro" id="IPR002067">
    <property type="entry name" value="MCP"/>
</dbReference>
<dbReference type="GO" id="GO:0016020">
    <property type="term" value="C:membrane"/>
    <property type="evidence" value="ECO:0007669"/>
    <property type="project" value="UniProtKB-SubCell"/>
</dbReference>
<dbReference type="Gene3D" id="1.50.40.10">
    <property type="entry name" value="Mitochondrial carrier domain"/>
    <property type="match status" value="1"/>
</dbReference>